<protein>
    <recommendedName>
        <fullName evidence="1">Polymerase beta nucleotidyltransferase domain-containing protein</fullName>
    </recommendedName>
</protein>
<dbReference type="InterPro" id="IPR041633">
    <property type="entry name" value="Polbeta"/>
</dbReference>
<dbReference type="KEGG" id="alam:RT761_00500"/>
<dbReference type="RefSeq" id="WP_218112509.1">
    <property type="nucleotide sequence ID" value="NZ_CP065383.1"/>
</dbReference>
<evidence type="ECO:0000313" key="3">
    <source>
        <dbReference type="Proteomes" id="UP000594463"/>
    </source>
</evidence>
<dbReference type="InterPro" id="IPR052930">
    <property type="entry name" value="TA_antitoxin_MntA"/>
</dbReference>
<dbReference type="AlphaFoldDB" id="A0A7T1AJX7"/>
<evidence type="ECO:0000259" key="1">
    <source>
        <dbReference type="Pfam" id="PF18765"/>
    </source>
</evidence>
<gene>
    <name evidence="2" type="ORF">RT761_00500</name>
</gene>
<dbReference type="EMBL" id="CP065383">
    <property type="protein sequence ID" value="QPM67299.1"/>
    <property type="molecule type" value="Genomic_DNA"/>
</dbReference>
<proteinExistence type="predicted"/>
<dbReference type="InterPro" id="IPR043519">
    <property type="entry name" value="NT_sf"/>
</dbReference>
<evidence type="ECO:0000313" key="2">
    <source>
        <dbReference type="EMBL" id="QPM67299.1"/>
    </source>
</evidence>
<dbReference type="Proteomes" id="UP000594463">
    <property type="component" value="Chromosome"/>
</dbReference>
<feature type="domain" description="Polymerase beta nucleotidyltransferase" evidence="1">
    <location>
        <begin position="2"/>
        <end position="108"/>
    </location>
</feature>
<dbReference type="PANTHER" id="PTHR43852">
    <property type="entry name" value="NUCLEOTIDYLTRANSFERASE"/>
    <property type="match status" value="1"/>
</dbReference>
<reference evidence="2 3" key="1">
    <citation type="journal article" date="2021" name="Nat. Commun.">
        <title>Isolation of a member of the candidate phylum Atribacteria reveals a unique cell membrane structure.</title>
        <authorList>
            <person name="Taiki K."/>
            <person name="Nobu M.K."/>
            <person name="Kusada H."/>
            <person name="Meng X.-Y."/>
            <person name="Hosoki N."/>
            <person name="Uematsu K."/>
            <person name="Yoshioka H."/>
            <person name="Kamagata Y."/>
            <person name="Tamaki H."/>
        </authorList>
    </citation>
    <scope>NUCLEOTIDE SEQUENCE [LARGE SCALE GENOMIC DNA]</scope>
    <source>
        <strain evidence="2 3">RT761</strain>
    </source>
</reference>
<dbReference type="Pfam" id="PF18765">
    <property type="entry name" value="Polbeta"/>
    <property type="match status" value="1"/>
</dbReference>
<dbReference type="PANTHER" id="PTHR43852:SF4">
    <property type="entry name" value="NUCLEOTIDYLTRANSFERASE"/>
    <property type="match status" value="1"/>
</dbReference>
<organism evidence="2 3">
    <name type="scientific">Atribacter laminatus</name>
    <dbReference type="NCBI Taxonomy" id="2847778"/>
    <lineage>
        <taxon>Bacteria</taxon>
        <taxon>Pseudomonadati</taxon>
        <taxon>Atribacterota</taxon>
        <taxon>Atribacteria</taxon>
        <taxon>Atribacterales</taxon>
        <taxon>Atribacteraceae</taxon>
        <taxon>Atribacter</taxon>
    </lineage>
</organism>
<keyword evidence="3" id="KW-1185">Reference proteome</keyword>
<accession>A0A7T1AJX7</accession>
<dbReference type="Gene3D" id="3.30.460.10">
    <property type="entry name" value="Beta Polymerase, domain 2"/>
    <property type="match status" value="1"/>
</dbReference>
<dbReference type="SUPFAM" id="SSF81301">
    <property type="entry name" value="Nucleotidyltransferase"/>
    <property type="match status" value="1"/>
</dbReference>
<name>A0A7T1AJX7_ATRLM</name>
<sequence length="139" mass="16382">MKKIRDICQKYNIALVYLFGSQKENSLNILNEEKVDIKDPLADIDVGIVFSQDIESIPDRHKVYSNIYNDFEDLFLPYHLDLVFLQECHSVFQSEALLGICVYSISEEFKDEYEMMVLRRAADFKYVLDKYAEDALEKY</sequence>